<evidence type="ECO:0000256" key="1">
    <source>
        <dbReference type="ARBA" id="ARBA00004496"/>
    </source>
</evidence>
<evidence type="ECO:0000256" key="4">
    <source>
        <dbReference type="ARBA" id="ARBA00022490"/>
    </source>
</evidence>
<dbReference type="GO" id="GO:0006457">
    <property type="term" value="P:protein folding"/>
    <property type="evidence" value="ECO:0007669"/>
    <property type="project" value="InterPro"/>
</dbReference>
<evidence type="ECO:0000313" key="9">
    <source>
        <dbReference type="EMBL" id="SVP90232.1"/>
    </source>
</evidence>
<dbReference type="HAMAP" id="MF_01151">
    <property type="entry name" value="GrpE"/>
    <property type="match status" value="1"/>
</dbReference>
<dbReference type="InterPro" id="IPR000740">
    <property type="entry name" value="GrpE"/>
</dbReference>
<proteinExistence type="inferred from homology"/>
<dbReference type="PROSITE" id="PS01071">
    <property type="entry name" value="GRPE"/>
    <property type="match status" value="1"/>
</dbReference>
<dbReference type="EMBL" id="UIVT01000001">
    <property type="protein sequence ID" value="SVP89091.1"/>
    <property type="molecule type" value="Genomic_DNA"/>
</dbReference>
<dbReference type="PANTHER" id="PTHR21237">
    <property type="entry name" value="GRPE PROTEIN"/>
    <property type="match status" value="1"/>
</dbReference>
<dbReference type="Gene3D" id="3.90.20.20">
    <property type="match status" value="1"/>
</dbReference>
<gene>
    <name evidence="8" type="ORF">TAT_000094300</name>
    <name evidence="9" type="ORF">TAV_000093700</name>
</gene>
<feature type="region of interest" description="Disordered" evidence="7">
    <location>
        <begin position="60"/>
        <end position="92"/>
    </location>
</feature>
<dbReference type="Gene3D" id="2.30.22.10">
    <property type="entry name" value="Head domain of nucleotide exchange factor GrpE"/>
    <property type="match status" value="1"/>
</dbReference>
<name>A0A3B0MZ02_THEAN</name>
<dbReference type="GO" id="GO:0042803">
    <property type="term" value="F:protein homodimerization activity"/>
    <property type="evidence" value="ECO:0007669"/>
    <property type="project" value="InterPro"/>
</dbReference>
<dbReference type="Pfam" id="PF01025">
    <property type="entry name" value="GrpE"/>
    <property type="match status" value="1"/>
</dbReference>
<evidence type="ECO:0000256" key="3">
    <source>
        <dbReference type="ARBA" id="ARBA00011738"/>
    </source>
</evidence>
<dbReference type="PANTHER" id="PTHR21237:SF23">
    <property type="entry name" value="GRPE PROTEIN HOMOLOG, MITOCHONDRIAL"/>
    <property type="match status" value="1"/>
</dbReference>
<evidence type="ECO:0000256" key="7">
    <source>
        <dbReference type="SAM" id="MobiDB-lite"/>
    </source>
</evidence>
<evidence type="ECO:0000313" key="8">
    <source>
        <dbReference type="EMBL" id="SVP89091.1"/>
    </source>
</evidence>
<dbReference type="GO" id="GO:0000774">
    <property type="term" value="F:adenyl-nucleotide exchange factor activity"/>
    <property type="evidence" value="ECO:0007669"/>
    <property type="project" value="InterPro"/>
</dbReference>
<organism evidence="8">
    <name type="scientific">Theileria annulata</name>
    <dbReference type="NCBI Taxonomy" id="5874"/>
    <lineage>
        <taxon>Eukaryota</taxon>
        <taxon>Sar</taxon>
        <taxon>Alveolata</taxon>
        <taxon>Apicomplexa</taxon>
        <taxon>Aconoidasida</taxon>
        <taxon>Piroplasmida</taxon>
        <taxon>Theileriidae</taxon>
        <taxon>Theileria</taxon>
    </lineage>
</organism>
<reference evidence="8" key="1">
    <citation type="submission" date="2018-07" db="EMBL/GenBank/DDBJ databases">
        <authorList>
            <person name="Quirk P.G."/>
            <person name="Krulwich T.A."/>
        </authorList>
    </citation>
    <scope>NUCLEOTIDE SEQUENCE</scope>
    <source>
        <strain evidence="8">Anand</strain>
    </source>
</reference>
<feature type="compositionally biased region" description="Acidic residues" evidence="7">
    <location>
        <begin position="73"/>
        <end position="82"/>
    </location>
</feature>
<comment type="subcellular location">
    <subcellularLocation>
        <location evidence="1">Cytoplasm</location>
    </subcellularLocation>
</comment>
<dbReference type="GO" id="GO:0001405">
    <property type="term" value="C:PAM complex, Tim23 associated import motor"/>
    <property type="evidence" value="ECO:0007669"/>
    <property type="project" value="TreeGrafter"/>
</dbReference>
<dbReference type="GO" id="GO:0030150">
    <property type="term" value="P:protein import into mitochondrial matrix"/>
    <property type="evidence" value="ECO:0007669"/>
    <property type="project" value="TreeGrafter"/>
</dbReference>
<protein>
    <submittedName>
        <fullName evidence="8">Co-chaperone (GrpE homologue), putative</fullName>
    </submittedName>
</protein>
<dbReference type="InterPro" id="IPR013805">
    <property type="entry name" value="GrpE_CC"/>
</dbReference>
<keyword evidence="4" id="KW-0963">Cytoplasm</keyword>
<dbReference type="InterPro" id="IPR009012">
    <property type="entry name" value="GrpE_head"/>
</dbReference>
<keyword evidence="5" id="KW-0346">Stress response</keyword>
<accession>A0A3B0MZ02</accession>
<dbReference type="EMBL" id="UIVS01000001">
    <property type="protein sequence ID" value="SVP90232.1"/>
    <property type="molecule type" value="Genomic_DNA"/>
</dbReference>
<dbReference type="CDD" id="cd00446">
    <property type="entry name" value="GrpE"/>
    <property type="match status" value="1"/>
</dbReference>
<feature type="compositionally biased region" description="Basic and acidic residues" evidence="7">
    <location>
        <begin position="60"/>
        <end position="72"/>
    </location>
</feature>
<evidence type="ECO:0000256" key="5">
    <source>
        <dbReference type="ARBA" id="ARBA00023016"/>
    </source>
</evidence>
<dbReference type="FunFam" id="2.30.22.10:FF:000001">
    <property type="entry name" value="Protein GrpE"/>
    <property type="match status" value="1"/>
</dbReference>
<dbReference type="GO" id="GO:0051082">
    <property type="term" value="F:unfolded protein binding"/>
    <property type="evidence" value="ECO:0007669"/>
    <property type="project" value="TreeGrafter"/>
</dbReference>
<dbReference type="AlphaFoldDB" id="A0A3B0MZ02"/>
<dbReference type="VEuPathDB" id="PiroplasmaDB:TA06555"/>
<sequence length="254" mass="29435">MKSSLISPVCVNILKNIKYPPLRKNIRYYTSTFMTKYARFHEFQTFRNLNLRLYSTVEDSKASEQKSTKDSNEEPDLDEENGKEETNLSPEELLNQENELLKQKLSTLETKLKELELKYKMSLSNCDNLCKIHKKELENTKVYAVTEFAKGLLEVADTFELALKHLGESDPKKSTEDFVDGIKMTEAMLHQTFEKFGIKKYESMMKDFDPQIHEAMFEVKDNDSHNKVVQVVKNGYTISGRVLRPAKVGVSKRQ</sequence>
<evidence type="ECO:0000256" key="6">
    <source>
        <dbReference type="ARBA" id="ARBA00023186"/>
    </source>
</evidence>
<comment type="subunit">
    <text evidence="3">Homodimer.</text>
</comment>
<comment type="similarity">
    <text evidence="2">Belongs to the GrpE family.</text>
</comment>
<keyword evidence="6" id="KW-0143">Chaperone</keyword>
<evidence type="ECO:0000256" key="2">
    <source>
        <dbReference type="ARBA" id="ARBA00009054"/>
    </source>
</evidence>
<dbReference type="SUPFAM" id="SSF58014">
    <property type="entry name" value="Coiled-coil domain of nucleotide exchange factor GrpE"/>
    <property type="match status" value="1"/>
</dbReference>
<dbReference type="SUPFAM" id="SSF51064">
    <property type="entry name" value="Head domain of nucleotide exchange factor GrpE"/>
    <property type="match status" value="1"/>
</dbReference>
<dbReference type="GO" id="GO:0051087">
    <property type="term" value="F:protein-folding chaperone binding"/>
    <property type="evidence" value="ECO:0007669"/>
    <property type="project" value="InterPro"/>
</dbReference>